<feature type="transmembrane region" description="Helical" evidence="6">
    <location>
        <begin position="59"/>
        <end position="83"/>
    </location>
</feature>
<reference evidence="8" key="1">
    <citation type="submission" date="2018-05" db="EMBL/GenBank/DDBJ databases">
        <authorList>
            <person name="Lanie J.A."/>
            <person name="Ng W.-L."/>
            <person name="Kazmierczak K.M."/>
            <person name="Andrzejewski T.M."/>
            <person name="Davidsen T.M."/>
            <person name="Wayne K.J."/>
            <person name="Tettelin H."/>
            <person name="Glass J.I."/>
            <person name="Rusch D."/>
            <person name="Podicherti R."/>
            <person name="Tsui H.-C.T."/>
            <person name="Winkler M.E."/>
        </authorList>
    </citation>
    <scope>NUCLEOTIDE SEQUENCE</scope>
</reference>
<dbReference type="InterPro" id="IPR036259">
    <property type="entry name" value="MFS_trans_sf"/>
</dbReference>
<evidence type="ECO:0000256" key="1">
    <source>
        <dbReference type="ARBA" id="ARBA00004127"/>
    </source>
</evidence>
<feature type="transmembrane region" description="Helical" evidence="6">
    <location>
        <begin position="120"/>
        <end position="143"/>
    </location>
</feature>
<feature type="transmembrane region" description="Helical" evidence="6">
    <location>
        <begin position="315"/>
        <end position="334"/>
    </location>
</feature>
<feature type="transmembrane region" description="Helical" evidence="6">
    <location>
        <begin position="95"/>
        <end position="114"/>
    </location>
</feature>
<name>A0A381QRF6_9ZZZZ</name>
<feature type="domain" description="Major facilitator superfamily (MFS) profile" evidence="7">
    <location>
        <begin position="26"/>
        <end position="430"/>
    </location>
</feature>
<keyword evidence="5 6" id="KW-0472">Membrane</keyword>
<protein>
    <recommendedName>
        <fullName evidence="7">Major facilitator superfamily (MFS) profile domain-containing protein</fullName>
    </recommendedName>
</protein>
<gene>
    <name evidence="8" type="ORF">METZ01_LOCUS32987</name>
</gene>
<dbReference type="GO" id="GO:0022857">
    <property type="term" value="F:transmembrane transporter activity"/>
    <property type="evidence" value="ECO:0007669"/>
    <property type="project" value="InterPro"/>
</dbReference>
<dbReference type="PROSITE" id="PS50850">
    <property type="entry name" value="MFS"/>
    <property type="match status" value="1"/>
</dbReference>
<keyword evidence="3 6" id="KW-0812">Transmembrane</keyword>
<feature type="transmembrane region" description="Helical" evidence="6">
    <location>
        <begin position="377"/>
        <end position="398"/>
    </location>
</feature>
<evidence type="ECO:0000313" key="8">
    <source>
        <dbReference type="EMBL" id="SUZ80133.1"/>
    </source>
</evidence>
<proteinExistence type="predicted"/>
<comment type="subcellular location">
    <subcellularLocation>
        <location evidence="1">Endomembrane system</location>
        <topology evidence="1">Multi-pass membrane protein</topology>
    </subcellularLocation>
</comment>
<keyword evidence="2" id="KW-0813">Transport</keyword>
<evidence type="ECO:0000256" key="6">
    <source>
        <dbReference type="SAM" id="Phobius"/>
    </source>
</evidence>
<dbReference type="EMBL" id="UINC01001416">
    <property type="protein sequence ID" value="SUZ80133.1"/>
    <property type="molecule type" value="Genomic_DNA"/>
</dbReference>
<keyword evidence="4 6" id="KW-1133">Transmembrane helix</keyword>
<feature type="transmembrane region" description="Helical" evidence="6">
    <location>
        <begin position="21"/>
        <end position="39"/>
    </location>
</feature>
<feature type="transmembrane region" description="Helical" evidence="6">
    <location>
        <begin position="252"/>
        <end position="274"/>
    </location>
</feature>
<dbReference type="InterPro" id="IPR020846">
    <property type="entry name" value="MFS_dom"/>
</dbReference>
<evidence type="ECO:0000256" key="5">
    <source>
        <dbReference type="ARBA" id="ARBA00023136"/>
    </source>
</evidence>
<evidence type="ECO:0000256" key="3">
    <source>
        <dbReference type="ARBA" id="ARBA00022692"/>
    </source>
</evidence>
<dbReference type="Pfam" id="PF11700">
    <property type="entry name" value="ATG22"/>
    <property type="match status" value="1"/>
</dbReference>
<dbReference type="InterPro" id="IPR050495">
    <property type="entry name" value="ATG22/LtaA_families"/>
</dbReference>
<feature type="transmembrane region" description="Helical" evidence="6">
    <location>
        <begin position="196"/>
        <end position="216"/>
    </location>
</feature>
<sequence length="430" mass="48807">MYNKLTLSSNKVINGWCMYDWANSVYSLVITTAIFPIYFNSVTTSLDGSYIVSFFGIQIVNSVLYSYSLSFSFLLLTIIQPILSGIADYVGRKKLFLKIFMYLGSASCISLYFFDGSNIEFGIICSVLASLGFSGSLVFYNAFLPEIVSRDKFDRVSARGFSFGYLGSVILLIICLVLITFYDFFGFSNSALATRFTFLLVGIWWIVFSQITFITVPEVVKNKKLSFSILSYGTNELIKVWNYLKNVRNLKLFLFSFFFYSMGVQTVMLIASYFGDKELNLDQNKLILTVLIIQIVAIFGAYFFAYISKYKGNKFSLIIMNILWIIICISAYFIQDENQFYLLATTVGLVMGGIQSLSRSTFSKLIPIEIEDNASFFNFYAISYNISIVLGTFSYGYIEQITGSMRISTLVLASYFLIGLVILLFVKIRK</sequence>
<organism evidence="8">
    <name type="scientific">marine metagenome</name>
    <dbReference type="NCBI Taxonomy" id="408172"/>
    <lineage>
        <taxon>unclassified sequences</taxon>
        <taxon>metagenomes</taxon>
        <taxon>ecological metagenomes</taxon>
    </lineage>
</organism>
<evidence type="ECO:0000259" key="7">
    <source>
        <dbReference type="PROSITE" id="PS50850"/>
    </source>
</evidence>
<evidence type="ECO:0000256" key="4">
    <source>
        <dbReference type="ARBA" id="ARBA00022989"/>
    </source>
</evidence>
<feature type="transmembrane region" description="Helical" evidence="6">
    <location>
        <begin position="163"/>
        <end position="184"/>
    </location>
</feature>
<feature type="transmembrane region" description="Helical" evidence="6">
    <location>
        <begin position="340"/>
        <end position="357"/>
    </location>
</feature>
<evidence type="ECO:0000256" key="2">
    <source>
        <dbReference type="ARBA" id="ARBA00022448"/>
    </source>
</evidence>
<dbReference type="Gene3D" id="1.20.1250.20">
    <property type="entry name" value="MFS general substrate transporter like domains"/>
    <property type="match status" value="2"/>
</dbReference>
<feature type="transmembrane region" description="Helical" evidence="6">
    <location>
        <begin position="404"/>
        <end position="426"/>
    </location>
</feature>
<feature type="transmembrane region" description="Helical" evidence="6">
    <location>
        <begin position="286"/>
        <end position="308"/>
    </location>
</feature>
<dbReference type="GO" id="GO:0012505">
    <property type="term" value="C:endomembrane system"/>
    <property type="evidence" value="ECO:0007669"/>
    <property type="project" value="UniProtKB-SubCell"/>
</dbReference>
<dbReference type="SUPFAM" id="SSF103473">
    <property type="entry name" value="MFS general substrate transporter"/>
    <property type="match status" value="1"/>
</dbReference>
<dbReference type="PANTHER" id="PTHR23519">
    <property type="entry name" value="AUTOPHAGY-RELATED PROTEIN 22"/>
    <property type="match status" value="1"/>
</dbReference>
<dbReference type="PANTHER" id="PTHR23519:SF1">
    <property type="entry name" value="AUTOPHAGY-RELATED PROTEIN 22"/>
    <property type="match status" value="1"/>
</dbReference>
<dbReference type="AlphaFoldDB" id="A0A381QRF6"/>
<dbReference type="InterPro" id="IPR024671">
    <property type="entry name" value="Atg22-like"/>
</dbReference>
<accession>A0A381QRF6</accession>